<dbReference type="GO" id="GO:0005634">
    <property type="term" value="C:nucleus"/>
    <property type="evidence" value="ECO:0007669"/>
    <property type="project" value="UniProtKB-SubCell"/>
</dbReference>
<dbReference type="PANTHER" id="PTHR10641">
    <property type="entry name" value="MYB FAMILY TRANSCRIPTION FACTOR"/>
    <property type="match status" value="1"/>
</dbReference>
<name>A0A834YN14_TETSI</name>
<dbReference type="SMART" id="SM00717">
    <property type="entry name" value="SANT"/>
    <property type="match status" value="1"/>
</dbReference>
<dbReference type="Pfam" id="PF00249">
    <property type="entry name" value="Myb_DNA-binding"/>
    <property type="match status" value="1"/>
</dbReference>
<dbReference type="GO" id="GO:0003677">
    <property type="term" value="F:DNA binding"/>
    <property type="evidence" value="ECO:0007669"/>
    <property type="project" value="UniProtKB-KW"/>
</dbReference>
<dbReference type="Proteomes" id="UP000655225">
    <property type="component" value="Unassembled WGS sequence"/>
</dbReference>
<comment type="subcellular location">
    <subcellularLocation>
        <location evidence="1">Nucleus</location>
    </subcellularLocation>
</comment>
<evidence type="ECO:0000256" key="1">
    <source>
        <dbReference type="ARBA" id="ARBA00004123"/>
    </source>
</evidence>
<feature type="domain" description="Myb-like" evidence="4">
    <location>
        <begin position="9"/>
        <end position="43"/>
    </location>
</feature>
<evidence type="ECO:0000259" key="5">
    <source>
        <dbReference type="PROSITE" id="PS51294"/>
    </source>
</evidence>
<sequence>MGRAPCCEKMGLKKGPWTSEEDQTLIAYIQQYGHGNWRALPKQAGALPEDNSGMPSDFPALVSDPQFLYPPSPVSLVEPVYAFSSNMDDCMGFWYNLFMRAGELQELPEM</sequence>
<keyword evidence="3" id="KW-0539">Nucleus</keyword>
<dbReference type="CDD" id="cd00167">
    <property type="entry name" value="SANT"/>
    <property type="match status" value="1"/>
</dbReference>
<evidence type="ECO:0000256" key="3">
    <source>
        <dbReference type="ARBA" id="ARBA00023242"/>
    </source>
</evidence>
<dbReference type="InterPro" id="IPR017930">
    <property type="entry name" value="Myb_dom"/>
</dbReference>
<organism evidence="6 7">
    <name type="scientific">Tetracentron sinense</name>
    <name type="common">Spur-leaf</name>
    <dbReference type="NCBI Taxonomy" id="13715"/>
    <lineage>
        <taxon>Eukaryota</taxon>
        <taxon>Viridiplantae</taxon>
        <taxon>Streptophyta</taxon>
        <taxon>Embryophyta</taxon>
        <taxon>Tracheophyta</taxon>
        <taxon>Spermatophyta</taxon>
        <taxon>Magnoliopsida</taxon>
        <taxon>Trochodendrales</taxon>
        <taxon>Trochodendraceae</taxon>
        <taxon>Tetracentron</taxon>
    </lineage>
</organism>
<dbReference type="PROSITE" id="PS51294">
    <property type="entry name" value="HTH_MYB"/>
    <property type="match status" value="1"/>
</dbReference>
<dbReference type="InterPro" id="IPR015495">
    <property type="entry name" value="Myb_TF_plants"/>
</dbReference>
<accession>A0A834YN14</accession>
<dbReference type="SUPFAM" id="SSF46689">
    <property type="entry name" value="Homeodomain-like"/>
    <property type="match status" value="1"/>
</dbReference>
<feature type="domain" description="HTH myb-type" evidence="5">
    <location>
        <begin position="9"/>
        <end position="38"/>
    </location>
</feature>
<evidence type="ECO:0000313" key="6">
    <source>
        <dbReference type="EMBL" id="KAF8392199.1"/>
    </source>
</evidence>
<dbReference type="PROSITE" id="PS50090">
    <property type="entry name" value="MYB_LIKE"/>
    <property type="match status" value="1"/>
</dbReference>
<dbReference type="EMBL" id="JABCRI010000016">
    <property type="protein sequence ID" value="KAF8392199.1"/>
    <property type="molecule type" value="Genomic_DNA"/>
</dbReference>
<protein>
    <submittedName>
        <fullName evidence="6">Uncharacterized protein</fullName>
    </submittedName>
</protein>
<comment type="caution">
    <text evidence="6">The sequence shown here is derived from an EMBL/GenBank/DDBJ whole genome shotgun (WGS) entry which is preliminary data.</text>
</comment>
<evidence type="ECO:0000256" key="2">
    <source>
        <dbReference type="ARBA" id="ARBA00023125"/>
    </source>
</evidence>
<dbReference type="AlphaFoldDB" id="A0A834YN14"/>
<keyword evidence="2" id="KW-0238">DNA-binding</keyword>
<dbReference type="OrthoDB" id="2143914at2759"/>
<dbReference type="Gene3D" id="1.10.10.60">
    <property type="entry name" value="Homeodomain-like"/>
    <property type="match status" value="1"/>
</dbReference>
<gene>
    <name evidence="6" type="ORF">HHK36_022541</name>
</gene>
<evidence type="ECO:0000313" key="7">
    <source>
        <dbReference type="Proteomes" id="UP000655225"/>
    </source>
</evidence>
<evidence type="ECO:0000259" key="4">
    <source>
        <dbReference type="PROSITE" id="PS50090"/>
    </source>
</evidence>
<dbReference type="PANTHER" id="PTHR10641:SF1413">
    <property type="entry name" value="MYB-RELATED PROTEIN MYB4"/>
    <property type="match status" value="1"/>
</dbReference>
<reference evidence="6 7" key="1">
    <citation type="submission" date="2020-04" db="EMBL/GenBank/DDBJ databases">
        <title>Plant Genome Project.</title>
        <authorList>
            <person name="Zhang R.-G."/>
        </authorList>
    </citation>
    <scope>NUCLEOTIDE SEQUENCE [LARGE SCALE GENOMIC DNA]</scope>
    <source>
        <strain evidence="6">YNK0</strain>
        <tissue evidence="6">Leaf</tissue>
    </source>
</reference>
<proteinExistence type="predicted"/>
<keyword evidence="7" id="KW-1185">Reference proteome</keyword>
<dbReference type="InterPro" id="IPR009057">
    <property type="entry name" value="Homeodomain-like_sf"/>
</dbReference>
<dbReference type="InterPro" id="IPR001005">
    <property type="entry name" value="SANT/Myb"/>
</dbReference>